<dbReference type="InterPro" id="IPR015500">
    <property type="entry name" value="Peptidase_S8_subtilisin-rel"/>
</dbReference>
<dbReference type="EMBL" id="MCFL01000021">
    <property type="protein sequence ID" value="ORZ35667.1"/>
    <property type="molecule type" value="Genomic_DNA"/>
</dbReference>
<evidence type="ECO:0000256" key="2">
    <source>
        <dbReference type="ARBA" id="ARBA00022670"/>
    </source>
</evidence>
<feature type="region of interest" description="Disordered" evidence="8">
    <location>
        <begin position="200"/>
        <end position="223"/>
    </location>
</feature>
<evidence type="ECO:0000313" key="10">
    <source>
        <dbReference type="EMBL" id="ORZ35667.1"/>
    </source>
</evidence>
<protein>
    <submittedName>
        <fullName evidence="10">Peptidase S8/S53 domain-containing protein</fullName>
    </submittedName>
</protein>
<gene>
    <name evidence="10" type="ORF">BCR44DRAFT_105100</name>
</gene>
<reference evidence="10 11" key="1">
    <citation type="submission" date="2016-07" db="EMBL/GenBank/DDBJ databases">
        <title>Pervasive Adenine N6-methylation of Active Genes in Fungi.</title>
        <authorList>
            <consortium name="DOE Joint Genome Institute"/>
            <person name="Mondo S.J."/>
            <person name="Dannebaum R.O."/>
            <person name="Kuo R.C."/>
            <person name="Labutti K."/>
            <person name="Haridas S."/>
            <person name="Kuo A."/>
            <person name="Salamov A."/>
            <person name="Ahrendt S.R."/>
            <person name="Lipzen A."/>
            <person name="Sullivan W."/>
            <person name="Andreopoulos W.B."/>
            <person name="Clum A."/>
            <person name="Lindquist E."/>
            <person name="Daum C."/>
            <person name="Ramamoorthy G.K."/>
            <person name="Gryganskyi A."/>
            <person name="Culley D."/>
            <person name="Magnuson J.K."/>
            <person name="James T.Y."/>
            <person name="O'Malley M.A."/>
            <person name="Stajich J.E."/>
            <person name="Spatafora J.W."/>
            <person name="Visel A."/>
            <person name="Grigoriev I.V."/>
        </authorList>
    </citation>
    <scope>NUCLEOTIDE SEQUENCE [LARGE SCALE GENOMIC DNA]</scope>
    <source>
        <strain evidence="10 11">PL171</strain>
    </source>
</reference>
<dbReference type="GO" id="GO:0004252">
    <property type="term" value="F:serine-type endopeptidase activity"/>
    <property type="evidence" value="ECO:0007669"/>
    <property type="project" value="UniProtKB-UniRule"/>
</dbReference>
<comment type="similarity">
    <text evidence="1 6 7">Belongs to the peptidase S8 family.</text>
</comment>
<evidence type="ECO:0000256" key="4">
    <source>
        <dbReference type="ARBA" id="ARBA00022825"/>
    </source>
</evidence>
<name>A0A1Y2HM20_9FUNG</name>
<feature type="non-terminal residue" evidence="10">
    <location>
        <position position="840"/>
    </location>
</feature>
<dbReference type="AlphaFoldDB" id="A0A1Y2HM20"/>
<organism evidence="10 11">
    <name type="scientific">Catenaria anguillulae PL171</name>
    <dbReference type="NCBI Taxonomy" id="765915"/>
    <lineage>
        <taxon>Eukaryota</taxon>
        <taxon>Fungi</taxon>
        <taxon>Fungi incertae sedis</taxon>
        <taxon>Blastocladiomycota</taxon>
        <taxon>Blastocladiomycetes</taxon>
        <taxon>Blastocladiales</taxon>
        <taxon>Catenariaceae</taxon>
        <taxon>Catenaria</taxon>
    </lineage>
</organism>
<dbReference type="InterPro" id="IPR022398">
    <property type="entry name" value="Peptidase_S8_His-AS"/>
</dbReference>
<dbReference type="InterPro" id="IPR036852">
    <property type="entry name" value="Peptidase_S8/S53_dom_sf"/>
</dbReference>
<dbReference type="PROSITE" id="PS51892">
    <property type="entry name" value="SUBTILASE"/>
    <property type="match status" value="1"/>
</dbReference>
<dbReference type="STRING" id="765915.A0A1Y2HM20"/>
<proteinExistence type="inferred from homology"/>
<dbReference type="OrthoDB" id="10256524at2759"/>
<dbReference type="InterPro" id="IPR000209">
    <property type="entry name" value="Peptidase_S8/S53_dom"/>
</dbReference>
<keyword evidence="11" id="KW-1185">Reference proteome</keyword>
<feature type="non-terminal residue" evidence="10">
    <location>
        <position position="1"/>
    </location>
</feature>
<feature type="domain" description="Peptidase S8/S53" evidence="9">
    <location>
        <begin position="135"/>
        <end position="568"/>
    </location>
</feature>
<dbReference type="PANTHER" id="PTHR43806">
    <property type="entry name" value="PEPTIDASE S8"/>
    <property type="match status" value="1"/>
</dbReference>
<keyword evidence="4 6" id="KW-0720">Serine protease</keyword>
<feature type="active site" description="Charge relay system" evidence="5 6">
    <location>
        <position position="187"/>
    </location>
</feature>
<feature type="active site" description="Charge relay system" evidence="5 6">
    <location>
        <position position="144"/>
    </location>
</feature>
<dbReference type="PROSITE" id="PS00138">
    <property type="entry name" value="SUBTILASE_SER"/>
    <property type="match status" value="1"/>
</dbReference>
<dbReference type="InterPro" id="IPR023827">
    <property type="entry name" value="Peptidase_S8_Asp-AS"/>
</dbReference>
<dbReference type="PROSITE" id="PS00137">
    <property type="entry name" value="SUBTILASE_HIS"/>
    <property type="match status" value="1"/>
</dbReference>
<evidence type="ECO:0000256" key="7">
    <source>
        <dbReference type="RuleBase" id="RU003355"/>
    </source>
</evidence>
<dbReference type="PRINTS" id="PR00723">
    <property type="entry name" value="SUBTILISIN"/>
</dbReference>
<dbReference type="PROSITE" id="PS00136">
    <property type="entry name" value="SUBTILASE_ASP"/>
    <property type="match status" value="1"/>
</dbReference>
<dbReference type="SUPFAM" id="SSF52743">
    <property type="entry name" value="Subtilisin-like"/>
    <property type="match status" value="1"/>
</dbReference>
<dbReference type="Proteomes" id="UP000193411">
    <property type="component" value="Unassembled WGS sequence"/>
</dbReference>
<keyword evidence="3 6" id="KW-0378">Hydrolase</keyword>
<evidence type="ECO:0000256" key="1">
    <source>
        <dbReference type="ARBA" id="ARBA00011073"/>
    </source>
</evidence>
<dbReference type="PANTHER" id="PTHR43806:SF11">
    <property type="entry name" value="CEREVISIN-RELATED"/>
    <property type="match status" value="1"/>
</dbReference>
<evidence type="ECO:0000256" key="6">
    <source>
        <dbReference type="PROSITE-ProRule" id="PRU01240"/>
    </source>
</evidence>
<evidence type="ECO:0000256" key="5">
    <source>
        <dbReference type="PIRSR" id="PIRSR615500-1"/>
    </source>
</evidence>
<evidence type="ECO:0000313" key="11">
    <source>
        <dbReference type="Proteomes" id="UP000193411"/>
    </source>
</evidence>
<evidence type="ECO:0000256" key="3">
    <source>
        <dbReference type="ARBA" id="ARBA00022801"/>
    </source>
</evidence>
<feature type="active site" description="Charge relay system" evidence="5 6">
    <location>
        <position position="528"/>
    </location>
</feature>
<evidence type="ECO:0000259" key="9">
    <source>
        <dbReference type="Pfam" id="PF00082"/>
    </source>
</evidence>
<dbReference type="InterPro" id="IPR023828">
    <property type="entry name" value="Peptidase_S8_Ser-AS"/>
</dbReference>
<accession>A0A1Y2HM20</accession>
<dbReference type="Pfam" id="PF00082">
    <property type="entry name" value="Peptidase_S8"/>
    <property type="match status" value="1"/>
</dbReference>
<dbReference type="InterPro" id="IPR050131">
    <property type="entry name" value="Peptidase_S8_subtilisin-like"/>
</dbReference>
<keyword evidence="2 6" id="KW-0645">Protease</keyword>
<comment type="caution">
    <text evidence="10">The sequence shown here is derived from an EMBL/GenBank/DDBJ whole genome shotgun (WGS) entry which is preliminary data.</text>
</comment>
<dbReference type="GO" id="GO:0006508">
    <property type="term" value="P:proteolysis"/>
    <property type="evidence" value="ECO:0007669"/>
    <property type="project" value="UniProtKB-KW"/>
</dbReference>
<feature type="compositionally biased region" description="Pro residues" evidence="8">
    <location>
        <begin position="204"/>
        <end position="219"/>
    </location>
</feature>
<sequence>VLVNVLLTTKGTSYGTPADTVSQSQAAFYAALAAANIPFDRNGAPISGLVNSVPIVLKDRKLVGKLRRVPGVAEVVPVVQVKLEKAKTRMPKVDEGAPVAPEALGKRNIDPRAFALLQPHALTGVRATHARGITGQTAKIGMIDTGITADHPAFGNCFGQPTCVLQSFTDYADPTNTTPIDCSLEGHGTRVAGIMVGRAQLASSPPPPPSSSPARPTSPPLTFTGVAPDAQLHVYRTYVCGQSPYGESTWFVRALEKAVMQDKVDVINISLGEVNPWAVGTLGKAIEAVLETRPNVVIVGTAGNGGNSPYQLFGPGSTTPVLSVGSIDNRFVLARTMEIVRQQGGASVDVDYLYSISDPIVPGDISDEIVVLRGGLDKATQQQCDDNEYVTKMVGDNAVVANKTVVLYTGACNIVRSAGVLADSAVNAGARSVLLALANNDLSSPAPPTGARAAAPPKFVVVKDRKVTLSTEDHIVHNTNSGQLSAFTSFGPTATFDLKPEIVAYGGSVLSAQPAEYGGLWGLNDGTSFSAPYVSGCIALLRQALGPNPSAQDLRAILMQSAVPAYERDPDIPGLQALPVQGQGAGVVNMLRALELGARVGPLSSLSLKPPGATGNGTVVSKLPVTIQQGKDGRLDVDARGRQTYTRKITVTNNLSTPARLRLQHIAALSLVADPKTNVISDTMAIAPSTVSFRALTPGTSHSTTAGSTAVLTLRARATAEVEVQVTPDNGRTRNSGALFSGYLRVTSTTNGSARIRTLHVPYAGYNGDLSLTPMYPRDKSRALALAFADTSTTPETVRPLTGWTKDTVIPWTQYDNPSVYLSVAFQTTRPSRQLIVGVF</sequence>
<dbReference type="Gene3D" id="2.60.40.1710">
    <property type="entry name" value="Subtilisin-like superfamily"/>
    <property type="match status" value="1"/>
</dbReference>
<dbReference type="Gene3D" id="3.40.50.200">
    <property type="entry name" value="Peptidase S8/S53 domain"/>
    <property type="match status" value="2"/>
</dbReference>
<evidence type="ECO:0000256" key="8">
    <source>
        <dbReference type="SAM" id="MobiDB-lite"/>
    </source>
</evidence>